<dbReference type="PANTHER" id="PTHR38926">
    <property type="entry name" value="F-BOX DOMAIN CONTAINING PROTEIN, EXPRESSED"/>
    <property type="match status" value="1"/>
</dbReference>
<dbReference type="Proteomes" id="UP000006671">
    <property type="component" value="Unassembled WGS sequence"/>
</dbReference>
<accession>D2V063</accession>
<protein>
    <submittedName>
        <fullName evidence="2">F-box and leucine-rich repeat protein</fullName>
    </submittedName>
</protein>
<evidence type="ECO:0000313" key="2">
    <source>
        <dbReference type="EMBL" id="EFC49474.1"/>
    </source>
</evidence>
<dbReference type="InParanoid" id="D2V063"/>
<reference evidence="2 3" key="1">
    <citation type="journal article" date="2010" name="Cell">
        <title>The genome of Naegleria gruberi illuminates early eukaryotic versatility.</title>
        <authorList>
            <person name="Fritz-Laylin L.K."/>
            <person name="Prochnik S.E."/>
            <person name="Ginger M.L."/>
            <person name="Dacks J.B."/>
            <person name="Carpenter M.L."/>
            <person name="Field M.C."/>
            <person name="Kuo A."/>
            <person name="Paredez A."/>
            <person name="Chapman J."/>
            <person name="Pham J."/>
            <person name="Shu S."/>
            <person name="Neupane R."/>
            <person name="Cipriano M."/>
            <person name="Mancuso J."/>
            <person name="Tu H."/>
            <person name="Salamov A."/>
            <person name="Lindquist E."/>
            <person name="Shapiro H."/>
            <person name="Lucas S."/>
            <person name="Grigoriev I.V."/>
            <person name="Cande W.Z."/>
            <person name="Fulton C."/>
            <person name="Rokhsar D.S."/>
            <person name="Dawson S.C."/>
        </authorList>
    </citation>
    <scope>NUCLEOTIDE SEQUENCE [LARGE SCALE GENOMIC DNA]</scope>
    <source>
        <strain evidence="2 3">NEG-M</strain>
    </source>
</reference>
<proteinExistence type="predicted"/>
<dbReference type="KEGG" id="ngr:NAEGRDRAFT_56693"/>
<dbReference type="eggNOG" id="KOG4341">
    <property type="taxonomic scope" value="Eukaryota"/>
</dbReference>
<dbReference type="SUPFAM" id="SSF81383">
    <property type="entry name" value="F-box domain"/>
    <property type="match status" value="1"/>
</dbReference>
<name>D2V063_NAEGR</name>
<evidence type="ECO:0000313" key="3">
    <source>
        <dbReference type="Proteomes" id="UP000006671"/>
    </source>
</evidence>
<dbReference type="Gene3D" id="3.80.10.10">
    <property type="entry name" value="Ribonuclease Inhibitor"/>
    <property type="match status" value="1"/>
</dbReference>
<dbReference type="SUPFAM" id="SSF52047">
    <property type="entry name" value="RNI-like"/>
    <property type="match status" value="1"/>
</dbReference>
<gene>
    <name evidence="2" type="ORF">NAEGRDRAFT_56693</name>
</gene>
<dbReference type="InterPro" id="IPR001810">
    <property type="entry name" value="F-box_dom"/>
</dbReference>
<dbReference type="InterPro" id="IPR036047">
    <property type="entry name" value="F-box-like_dom_sf"/>
</dbReference>
<dbReference type="VEuPathDB" id="AmoebaDB:NAEGRDRAFT_56693"/>
<organism evidence="3">
    <name type="scientific">Naegleria gruberi</name>
    <name type="common">Amoeba</name>
    <dbReference type="NCBI Taxonomy" id="5762"/>
    <lineage>
        <taxon>Eukaryota</taxon>
        <taxon>Discoba</taxon>
        <taxon>Heterolobosea</taxon>
        <taxon>Tetramitia</taxon>
        <taxon>Eutetramitia</taxon>
        <taxon>Vahlkampfiidae</taxon>
        <taxon>Naegleria</taxon>
    </lineage>
</organism>
<dbReference type="InterPro" id="IPR032675">
    <property type="entry name" value="LRR_dom_sf"/>
</dbReference>
<dbReference type="STRING" id="5762.D2V063"/>
<dbReference type="AlphaFoldDB" id="D2V063"/>
<dbReference type="OrthoDB" id="27842at2759"/>
<feature type="domain" description="F-box" evidence="1">
    <location>
        <begin position="47"/>
        <end position="77"/>
    </location>
</feature>
<dbReference type="PANTHER" id="PTHR38926:SF72">
    <property type="entry name" value="IM:7136021-RELATED"/>
    <property type="match status" value="1"/>
</dbReference>
<sequence>MGQPMNRQLQHTGLISESVNEVFASEDETLSENVTISDQNNPLFVFDILSEIFSYLDNFTVYLRCVLVCKTWRYCAWHLLDEFNFRYDDLDLLFYGKEGERIAKQFNPSLGRSEAVRLNNTQMLEYMLNLIVRNARYLKKFNVVGAQQNEDIKKMINDERIALLMRSCSENLEMLDLSSCDNLKEVSYSQILNKCRKTLKSLKLRCSLSIRDTFAKDYISTLESLEYLNLSKCCYIGLYSLIPISTNCTKLRVLDVSGCTSFYGFSFLRNCTVLEELHVQTTYFSSDDFQYIPNSLKILDVQNCEQVRRLNHVANLEHLEEINLSYNNIQLEGEWKNHVMKWKILKAISVPVGCELLDQTPYLKHLEIGFLEASASITMLSVLKRSHSFTEEDSTAKLSTNLKHLLITDSHLTHSFVEELKYYCPSIVLKTRRCNI</sequence>
<dbReference type="Pfam" id="PF12937">
    <property type="entry name" value="F-box-like"/>
    <property type="match status" value="1"/>
</dbReference>
<keyword evidence="3" id="KW-1185">Reference proteome</keyword>
<dbReference type="EMBL" id="GG738847">
    <property type="protein sequence ID" value="EFC49474.1"/>
    <property type="molecule type" value="Genomic_DNA"/>
</dbReference>
<evidence type="ECO:0000259" key="1">
    <source>
        <dbReference type="Pfam" id="PF12937"/>
    </source>
</evidence>
<dbReference type="RefSeq" id="XP_002682218.1">
    <property type="nucleotide sequence ID" value="XM_002682172.1"/>
</dbReference>
<dbReference type="GeneID" id="8855280"/>